<reference evidence="2 3" key="1">
    <citation type="submission" date="2018-04" db="EMBL/GenBank/DDBJ databases">
        <title>Genomic Encyclopedia of Type Strains, Phase IV (KMG-IV): sequencing the most valuable type-strain genomes for metagenomic binning, comparative biology and taxonomic classification.</title>
        <authorList>
            <person name="Goeker M."/>
        </authorList>
    </citation>
    <scope>NUCLEOTIDE SEQUENCE [LARGE SCALE GENOMIC DNA]</scope>
    <source>
        <strain evidence="2 3">DSM 104150</strain>
    </source>
</reference>
<dbReference type="AlphaFoldDB" id="A0A318E635"/>
<dbReference type="EMBL" id="QICN01000009">
    <property type="protein sequence ID" value="PXV65685.1"/>
    <property type="molecule type" value="Genomic_DNA"/>
</dbReference>
<evidence type="ECO:0000313" key="2">
    <source>
        <dbReference type="EMBL" id="PXV65685.1"/>
    </source>
</evidence>
<sequence length="76" mass="7564">MEELMRQLGSGQIGIATVLVWTALAFIAALAGGALAGLKLAGKDLGNDLASLMGAMFGPTAAVPAVLVGLIVLMLV</sequence>
<protein>
    <submittedName>
        <fullName evidence="2">Uncharacterized protein</fullName>
    </submittedName>
</protein>
<dbReference type="Proteomes" id="UP000248330">
    <property type="component" value="Unassembled WGS sequence"/>
</dbReference>
<keyword evidence="1" id="KW-1133">Transmembrane helix</keyword>
<comment type="caution">
    <text evidence="2">The sequence shown here is derived from an EMBL/GenBank/DDBJ whole genome shotgun (WGS) entry which is preliminary data.</text>
</comment>
<name>A0A318E635_9GAMM</name>
<evidence type="ECO:0000256" key="1">
    <source>
        <dbReference type="SAM" id="Phobius"/>
    </source>
</evidence>
<gene>
    <name evidence="2" type="ORF">C8D93_10964</name>
</gene>
<dbReference type="RefSeq" id="WP_110266076.1">
    <property type="nucleotide sequence ID" value="NZ_CAWNXA010000009.1"/>
</dbReference>
<keyword evidence="3" id="KW-1185">Reference proteome</keyword>
<organism evidence="2 3">
    <name type="scientific">Sinimarinibacterium flocculans</name>
    <dbReference type="NCBI Taxonomy" id="985250"/>
    <lineage>
        <taxon>Bacteria</taxon>
        <taxon>Pseudomonadati</taxon>
        <taxon>Pseudomonadota</taxon>
        <taxon>Gammaproteobacteria</taxon>
        <taxon>Nevskiales</taxon>
        <taxon>Nevskiaceae</taxon>
        <taxon>Sinimarinibacterium</taxon>
    </lineage>
</organism>
<feature type="transmembrane region" description="Helical" evidence="1">
    <location>
        <begin position="12"/>
        <end position="36"/>
    </location>
</feature>
<keyword evidence="1" id="KW-0472">Membrane</keyword>
<accession>A0A318E635</accession>
<keyword evidence="1" id="KW-0812">Transmembrane</keyword>
<proteinExistence type="predicted"/>
<feature type="transmembrane region" description="Helical" evidence="1">
    <location>
        <begin position="56"/>
        <end position="75"/>
    </location>
</feature>
<evidence type="ECO:0000313" key="3">
    <source>
        <dbReference type="Proteomes" id="UP000248330"/>
    </source>
</evidence>